<evidence type="ECO:0000313" key="2">
    <source>
        <dbReference type="Proteomes" id="UP000584642"/>
    </source>
</evidence>
<dbReference type="EMBL" id="JABFDB010000042">
    <property type="protein sequence ID" value="NYZ24616.1"/>
    <property type="molecule type" value="Genomic_DNA"/>
</dbReference>
<reference evidence="1 2" key="1">
    <citation type="submission" date="2020-05" db="EMBL/GenBank/DDBJ databases">
        <title>Azospirillum oleiclasticum sp. nov, a nitrogen-fixing and heavy crude oil-emulsifying bacterium isolated from the crude oil of Yumen Oilfield.</title>
        <authorList>
            <person name="Wu D."/>
            <person name="Cai M."/>
            <person name="Zhang X."/>
        </authorList>
    </citation>
    <scope>NUCLEOTIDE SEQUENCE [LARGE SCALE GENOMIC DNA]</scope>
    <source>
        <strain evidence="1 2">ROY-1-1-2</strain>
    </source>
</reference>
<evidence type="ECO:0008006" key="3">
    <source>
        <dbReference type="Google" id="ProtNLM"/>
    </source>
</evidence>
<gene>
    <name evidence="1" type="ORF">HND93_33350</name>
</gene>
<accession>A0ABX2TK49</accession>
<sequence>MGDPGPWDVPPLRLPGFTGPPEELLELARRHPAILAGVAMDGLAERCLALAAALPLAGRADHLVMAAALVERKARWLADRWGAPPDPAEAERLEALQAARDRLLALRAAGLRLLDGSRLGRDRFARGGADGGVGAGVGAPVRRFRGWTVPGVSGAGPLDRKALVAAYDGLRDRHAPPAPPLPPPPRLVAPGAARRSIARRLADGGAATLEELAGAERAADPLLRRSLLAAHLMGALELARDGAAVLRQDDAFGTVTVTLPPQA</sequence>
<evidence type="ECO:0000313" key="1">
    <source>
        <dbReference type="EMBL" id="NYZ24616.1"/>
    </source>
</evidence>
<name>A0ABX2TK49_9PROT</name>
<keyword evidence="2" id="KW-1185">Reference proteome</keyword>
<protein>
    <recommendedName>
        <fullName evidence="3">Segregation and condensation protein A</fullName>
    </recommendedName>
</protein>
<organism evidence="1 2">
    <name type="scientific">Azospirillum oleiclasticum</name>
    <dbReference type="NCBI Taxonomy" id="2735135"/>
    <lineage>
        <taxon>Bacteria</taxon>
        <taxon>Pseudomonadati</taxon>
        <taxon>Pseudomonadota</taxon>
        <taxon>Alphaproteobacteria</taxon>
        <taxon>Rhodospirillales</taxon>
        <taxon>Azospirillaceae</taxon>
        <taxon>Azospirillum</taxon>
    </lineage>
</organism>
<comment type="caution">
    <text evidence="1">The sequence shown here is derived from an EMBL/GenBank/DDBJ whole genome shotgun (WGS) entry which is preliminary data.</text>
</comment>
<dbReference type="RefSeq" id="WP_180286394.1">
    <property type="nucleotide sequence ID" value="NZ_JABFDB010000042.1"/>
</dbReference>
<dbReference type="Proteomes" id="UP000584642">
    <property type="component" value="Unassembled WGS sequence"/>
</dbReference>
<proteinExistence type="predicted"/>